<dbReference type="GO" id="GO:0032259">
    <property type="term" value="P:methylation"/>
    <property type="evidence" value="ECO:0007669"/>
    <property type="project" value="UniProtKB-KW"/>
</dbReference>
<keyword evidence="2" id="KW-0489">Methyltransferase</keyword>
<dbReference type="SUPFAM" id="SSF53335">
    <property type="entry name" value="S-adenosyl-L-methionine-dependent methyltransferases"/>
    <property type="match status" value="1"/>
</dbReference>
<dbReference type="InterPro" id="IPR013216">
    <property type="entry name" value="Methyltransf_11"/>
</dbReference>
<comment type="caution">
    <text evidence="2">The sequence shown here is derived from an EMBL/GenBank/DDBJ whole genome shotgun (WGS) entry which is preliminary data.</text>
</comment>
<reference evidence="2 3" key="1">
    <citation type="journal article" date="2019" name="Int. J. Syst. Evol. Microbiol.">
        <title>The Global Catalogue of Microorganisms (GCM) 10K type strain sequencing project: providing services to taxonomists for standard genome sequencing and annotation.</title>
        <authorList>
            <consortium name="The Broad Institute Genomics Platform"/>
            <consortium name="The Broad Institute Genome Sequencing Center for Infectious Disease"/>
            <person name="Wu L."/>
            <person name="Ma J."/>
        </authorList>
    </citation>
    <scope>NUCLEOTIDE SEQUENCE [LARGE SCALE GENOMIC DNA]</scope>
    <source>
        <strain evidence="2 3">JCM 12774</strain>
    </source>
</reference>
<evidence type="ECO:0000259" key="1">
    <source>
        <dbReference type="Pfam" id="PF08241"/>
    </source>
</evidence>
<organism evidence="2 3">
    <name type="scientific">Paenibacillus motobuensis</name>
    <dbReference type="NCBI Taxonomy" id="295324"/>
    <lineage>
        <taxon>Bacteria</taxon>
        <taxon>Bacillati</taxon>
        <taxon>Bacillota</taxon>
        <taxon>Bacilli</taxon>
        <taxon>Bacillales</taxon>
        <taxon>Paenibacillaceae</taxon>
        <taxon>Paenibacillus</taxon>
    </lineage>
</organism>
<accession>A0ABN0Y7N7</accession>
<keyword evidence="2" id="KW-0808">Transferase</keyword>
<dbReference type="GO" id="GO:0008168">
    <property type="term" value="F:methyltransferase activity"/>
    <property type="evidence" value="ECO:0007669"/>
    <property type="project" value="UniProtKB-KW"/>
</dbReference>
<proteinExistence type="predicted"/>
<gene>
    <name evidence="2" type="ORF">GCM10008933_16470</name>
</gene>
<evidence type="ECO:0000313" key="2">
    <source>
        <dbReference type="EMBL" id="GAA0386214.1"/>
    </source>
</evidence>
<keyword evidence="3" id="KW-1185">Reference proteome</keyword>
<dbReference type="PANTHER" id="PTHR43591">
    <property type="entry name" value="METHYLTRANSFERASE"/>
    <property type="match status" value="1"/>
</dbReference>
<feature type="domain" description="Methyltransferase type 11" evidence="1">
    <location>
        <begin position="53"/>
        <end position="147"/>
    </location>
</feature>
<dbReference type="Gene3D" id="3.40.50.150">
    <property type="entry name" value="Vaccinia Virus protein VP39"/>
    <property type="match status" value="1"/>
</dbReference>
<dbReference type="CDD" id="cd02440">
    <property type="entry name" value="AdoMet_MTases"/>
    <property type="match status" value="1"/>
</dbReference>
<name>A0ABN0Y7N7_9BACL</name>
<protein>
    <submittedName>
        <fullName evidence="2">Class I SAM-dependent methyltransferase</fullName>
    </submittedName>
</protein>
<dbReference type="InterPro" id="IPR029063">
    <property type="entry name" value="SAM-dependent_MTases_sf"/>
</dbReference>
<dbReference type="Pfam" id="PF08241">
    <property type="entry name" value="Methyltransf_11"/>
    <property type="match status" value="1"/>
</dbReference>
<sequence length="232" mass="26246">MSYMKTARRKKDLGITGWMAKWYDKNTRKSRLSEMREYADIVSGYVDHGAEVLEVAPGPGYLAIELAKQGYSVTGLEISADFVEIEKRNAREAGVNVDFRQGNASAMPMGDGVYDFIICSAAFKNFSEPLKALQEMYRVLKPGGAALILDMNHEATSEDIENEIQKSGMKGFDRWFVKLSFQTFLKNGAYTREGFEDLIAQTDFPKHKIKKHGIGFQVWLYKPEKDSPKSMI</sequence>
<dbReference type="RefSeq" id="WP_343859848.1">
    <property type="nucleotide sequence ID" value="NZ_BAAACX010000008.1"/>
</dbReference>
<dbReference type="EMBL" id="BAAACX010000008">
    <property type="protein sequence ID" value="GAA0386214.1"/>
    <property type="molecule type" value="Genomic_DNA"/>
</dbReference>
<evidence type="ECO:0000313" key="3">
    <source>
        <dbReference type="Proteomes" id="UP001500340"/>
    </source>
</evidence>
<dbReference type="Proteomes" id="UP001500340">
    <property type="component" value="Unassembled WGS sequence"/>
</dbReference>